<dbReference type="GO" id="GO:0004413">
    <property type="term" value="F:homoserine kinase activity"/>
    <property type="evidence" value="ECO:0007669"/>
    <property type="project" value="UniProtKB-UniRule"/>
</dbReference>
<dbReference type="PATRIC" id="fig|438.15.peg.2863"/>
<keyword evidence="5 8" id="KW-0418">Kinase</keyword>
<dbReference type="InterPro" id="IPR050249">
    <property type="entry name" value="Pseudomonas-type_ThrB"/>
</dbReference>
<dbReference type="Gene3D" id="3.90.1200.10">
    <property type="match status" value="1"/>
</dbReference>
<dbReference type="PANTHER" id="PTHR21064">
    <property type="entry name" value="AMINOGLYCOSIDE PHOSPHOTRANSFERASE DOMAIN-CONTAINING PROTEIN-RELATED"/>
    <property type="match status" value="1"/>
</dbReference>
<comment type="catalytic activity">
    <reaction evidence="8">
        <text>L-homoserine + ATP = O-phospho-L-homoserine + ADP + H(+)</text>
        <dbReference type="Rhea" id="RHEA:13985"/>
        <dbReference type="ChEBI" id="CHEBI:15378"/>
        <dbReference type="ChEBI" id="CHEBI:30616"/>
        <dbReference type="ChEBI" id="CHEBI:57476"/>
        <dbReference type="ChEBI" id="CHEBI:57590"/>
        <dbReference type="ChEBI" id="CHEBI:456216"/>
        <dbReference type="EC" id="2.7.1.39"/>
    </reaction>
</comment>
<reference evidence="10 11" key="1">
    <citation type="submission" date="2016-05" db="EMBL/GenBank/DDBJ databases">
        <title>Genome sequencing of Acetobacter pasteurianus strain SRCM100623.</title>
        <authorList>
            <person name="Song Y.R."/>
        </authorList>
    </citation>
    <scope>NUCLEOTIDE SEQUENCE [LARGE SCALE GENOMIC DNA]</scope>
    <source>
        <strain evidence="10 11">SRCM100623</strain>
    </source>
</reference>
<evidence type="ECO:0000256" key="2">
    <source>
        <dbReference type="ARBA" id="ARBA00022679"/>
    </source>
</evidence>
<dbReference type="CDD" id="cd05153">
    <property type="entry name" value="HomoserineK_II"/>
    <property type="match status" value="1"/>
</dbReference>
<comment type="caution">
    <text evidence="10">The sequence shown here is derived from an EMBL/GenBank/DDBJ whole genome shotgun (WGS) entry which is preliminary data.</text>
</comment>
<sequence>MAVYTDVGNEALEAFLQDYAIGSLVAFRGIAEGVENSNFQLRTTDGDYILTLYEKRVNAQDLPWFLGLMQHLAREGVTCPQPVADSQGHVLKTLAGRPAAITTFLPGVWPRVVRLEHCRPLGRALAQLHVAGRSYKPERQNSLGPDAWFALLQSCGAGADNVCAGLRDELQNALEHILPFWPGRGNNPLLPRGQIHADMFPDNVFFLDHAVSGVIDFYFACTDFLAYDIAICLNAWCFQADGAFNITFARHMMQGYEEIRPLEPAERKLMPVLARGAAMRFLLTRLYDWINTPADALVTPKDPMDYLKRLRFHLETDSADAYGF</sequence>
<gene>
    <name evidence="8" type="primary">thrB</name>
    <name evidence="10" type="ORF">SRCM100623_02583</name>
</gene>
<evidence type="ECO:0000256" key="5">
    <source>
        <dbReference type="ARBA" id="ARBA00022777"/>
    </source>
</evidence>
<evidence type="ECO:0000256" key="9">
    <source>
        <dbReference type="NCBIfam" id="TIGR00938"/>
    </source>
</evidence>
<dbReference type="PANTHER" id="PTHR21064:SF6">
    <property type="entry name" value="AMINOGLYCOSIDE PHOSPHOTRANSFERASE DOMAIN-CONTAINING PROTEIN"/>
    <property type="match status" value="1"/>
</dbReference>
<dbReference type="InterPro" id="IPR002575">
    <property type="entry name" value="Aminoglycoside_PTrfase"/>
</dbReference>
<dbReference type="InterPro" id="IPR011009">
    <property type="entry name" value="Kinase-like_dom_sf"/>
</dbReference>
<dbReference type="RefSeq" id="WP_003623208.1">
    <property type="nucleotide sequence ID" value="NZ_CP039846.2"/>
</dbReference>
<dbReference type="NCBIfam" id="TIGR00938">
    <property type="entry name" value="thrB_alt"/>
    <property type="match status" value="1"/>
</dbReference>
<accession>A0A1A0CJS6</accession>
<dbReference type="Gene3D" id="3.30.200.20">
    <property type="entry name" value="Phosphorylase Kinase, domain 1"/>
    <property type="match status" value="1"/>
</dbReference>
<evidence type="ECO:0000313" key="11">
    <source>
        <dbReference type="Proteomes" id="UP000093796"/>
    </source>
</evidence>
<dbReference type="eggNOG" id="COG2334">
    <property type="taxonomic scope" value="Bacteria"/>
</dbReference>
<evidence type="ECO:0000256" key="4">
    <source>
        <dbReference type="ARBA" id="ARBA00022741"/>
    </source>
</evidence>
<comment type="similarity">
    <text evidence="7 8">Belongs to the pseudomonas-type ThrB family.</text>
</comment>
<proteinExistence type="inferred from homology"/>
<keyword evidence="2 8" id="KW-0808">Transferase</keyword>
<evidence type="ECO:0000256" key="3">
    <source>
        <dbReference type="ARBA" id="ARBA00022697"/>
    </source>
</evidence>
<keyword evidence="6 8" id="KW-0067">ATP-binding</keyword>
<evidence type="ECO:0000256" key="1">
    <source>
        <dbReference type="ARBA" id="ARBA00022605"/>
    </source>
</evidence>
<keyword evidence="3 8" id="KW-0791">Threonine biosynthesis</keyword>
<evidence type="ECO:0000256" key="7">
    <source>
        <dbReference type="ARBA" id="ARBA00038240"/>
    </source>
</evidence>
<dbReference type="UniPathway" id="UPA00050">
    <property type="reaction ID" value="UER00064"/>
</dbReference>
<dbReference type="OMA" id="DPTHFER"/>
<keyword evidence="1 8" id="KW-0028">Amino-acid biosynthesis</keyword>
<evidence type="ECO:0000256" key="6">
    <source>
        <dbReference type="ARBA" id="ARBA00022840"/>
    </source>
</evidence>
<dbReference type="EC" id="2.7.1.39" evidence="8 9"/>
<dbReference type="AlphaFoldDB" id="A0A1A0CJS6"/>
<dbReference type="GO" id="GO:0009088">
    <property type="term" value="P:threonine biosynthetic process"/>
    <property type="evidence" value="ECO:0007669"/>
    <property type="project" value="UniProtKB-UniRule"/>
</dbReference>
<dbReference type="SUPFAM" id="SSF56112">
    <property type="entry name" value="Protein kinase-like (PK-like)"/>
    <property type="match status" value="1"/>
</dbReference>
<organism evidence="10 11">
    <name type="scientific">Acetobacter pasteurianus</name>
    <name type="common">Acetobacter turbidans</name>
    <dbReference type="NCBI Taxonomy" id="438"/>
    <lineage>
        <taxon>Bacteria</taxon>
        <taxon>Pseudomonadati</taxon>
        <taxon>Pseudomonadota</taxon>
        <taxon>Alphaproteobacteria</taxon>
        <taxon>Acetobacterales</taxon>
        <taxon>Acetobacteraceae</taxon>
        <taxon>Acetobacter</taxon>
    </lineage>
</organism>
<evidence type="ECO:0000313" key="10">
    <source>
        <dbReference type="EMBL" id="OAZ63015.1"/>
    </source>
</evidence>
<dbReference type="GeneID" id="60376403"/>
<comment type="pathway">
    <text evidence="8">Amino-acid biosynthesis; L-threonine biosynthesis; L-threonine from L-aspartate: step 4/5.</text>
</comment>
<dbReference type="NCBIfam" id="NF003558">
    <property type="entry name" value="PRK05231.1"/>
    <property type="match status" value="1"/>
</dbReference>
<dbReference type="HAMAP" id="MF_00301">
    <property type="entry name" value="Homoser_kinase_2"/>
    <property type="match status" value="1"/>
</dbReference>
<protein>
    <recommendedName>
        <fullName evidence="8 9">Homoserine kinase</fullName>
        <shortName evidence="8">HK</shortName>
        <shortName evidence="8">HSK</shortName>
        <ecNumber evidence="8 9">2.7.1.39</ecNumber>
    </recommendedName>
</protein>
<dbReference type="OrthoDB" id="9777460at2"/>
<keyword evidence="4 8" id="KW-0547">Nucleotide-binding</keyword>
<name>A0A1A0CJS6_ACEPA</name>
<dbReference type="GO" id="GO:0005524">
    <property type="term" value="F:ATP binding"/>
    <property type="evidence" value="ECO:0007669"/>
    <property type="project" value="UniProtKB-KW"/>
</dbReference>
<dbReference type="Proteomes" id="UP000093796">
    <property type="component" value="Unassembled WGS sequence"/>
</dbReference>
<dbReference type="Pfam" id="PF01636">
    <property type="entry name" value="APH"/>
    <property type="match status" value="1"/>
</dbReference>
<evidence type="ECO:0000256" key="8">
    <source>
        <dbReference type="HAMAP-Rule" id="MF_00301"/>
    </source>
</evidence>
<dbReference type="InterPro" id="IPR005280">
    <property type="entry name" value="Homoserine_kinase_II"/>
</dbReference>
<dbReference type="EMBL" id="LYUD01000148">
    <property type="protein sequence ID" value="OAZ63015.1"/>
    <property type="molecule type" value="Genomic_DNA"/>
</dbReference>